<dbReference type="InterPro" id="IPR002575">
    <property type="entry name" value="Aminoglycoside_PTrfase"/>
</dbReference>
<proteinExistence type="predicted"/>
<name>A0A2J5I0M2_9EURO</name>
<dbReference type="PANTHER" id="PTHR21310">
    <property type="entry name" value="AMINOGLYCOSIDE PHOSPHOTRANSFERASE-RELATED-RELATED"/>
    <property type="match status" value="1"/>
</dbReference>
<dbReference type="AlphaFoldDB" id="A0A2J5I0M2"/>
<protein>
    <submittedName>
        <fullName evidence="2">Kinase-like domain-containing protein</fullName>
    </submittedName>
</protein>
<dbReference type="EMBL" id="KZ559520">
    <property type="protein sequence ID" value="PLN83309.1"/>
    <property type="molecule type" value="Genomic_DNA"/>
</dbReference>
<keyword evidence="3" id="KW-1185">Reference proteome</keyword>
<dbReference type="OrthoDB" id="8300194at2759"/>
<evidence type="ECO:0000313" key="2">
    <source>
        <dbReference type="EMBL" id="PLN83309.1"/>
    </source>
</evidence>
<sequence>MELDYTYADANEAHAIALAKNILKGITLPNIYFAGKINGRSVLVQERLPGVTLGVAWPYISQAQKQSFKQQARELLVQLHAVQPDGRCPHRSHIVQDPNILSNGRINPLEADNHVLQCQNRPRYYFLMHNDMTQSNIIVHNGKITGLIDWGMAGFLG</sequence>
<evidence type="ECO:0000259" key="1">
    <source>
        <dbReference type="Pfam" id="PF01636"/>
    </source>
</evidence>
<dbReference type="Proteomes" id="UP000235023">
    <property type="component" value="Unassembled WGS sequence"/>
</dbReference>
<dbReference type="Gene3D" id="3.90.1200.10">
    <property type="match status" value="1"/>
</dbReference>
<reference evidence="3" key="1">
    <citation type="submission" date="2017-12" db="EMBL/GenBank/DDBJ databases">
        <authorList>
            <consortium name="DOE Joint Genome Institute"/>
            <person name="Mondo S.J."/>
            <person name="Kjaerbolling I."/>
            <person name="Vesth T.C."/>
            <person name="Frisvad J.C."/>
            <person name="Nybo J.L."/>
            <person name="Theobald S."/>
            <person name="Kuo A."/>
            <person name="Bowyer P."/>
            <person name="Matsuda Y."/>
            <person name="Lyhne E.K."/>
            <person name="Kogle M.E."/>
            <person name="Clum A."/>
            <person name="Lipzen A."/>
            <person name="Salamov A."/>
            <person name="Ngan C.Y."/>
            <person name="Daum C."/>
            <person name="Chiniquy J."/>
            <person name="Barry K."/>
            <person name="LaButti K."/>
            <person name="Haridas S."/>
            <person name="Simmons B.A."/>
            <person name="Magnuson J.K."/>
            <person name="Mortensen U.H."/>
            <person name="Larsen T.O."/>
            <person name="Grigoriev I.V."/>
            <person name="Baker S.E."/>
            <person name="Andersen M.R."/>
            <person name="Nordberg H.P."/>
            <person name="Cantor M.N."/>
            <person name="Hua S.X."/>
        </authorList>
    </citation>
    <scope>NUCLEOTIDE SEQUENCE [LARGE SCALE GENOMIC DNA]</scope>
    <source>
        <strain evidence="3">IBT 19404</strain>
    </source>
</reference>
<evidence type="ECO:0000313" key="3">
    <source>
        <dbReference type="Proteomes" id="UP000235023"/>
    </source>
</evidence>
<dbReference type="Pfam" id="PF01636">
    <property type="entry name" value="APH"/>
    <property type="match status" value="1"/>
</dbReference>
<feature type="domain" description="Aminoglycoside phosphotransferase" evidence="1">
    <location>
        <begin position="27"/>
        <end position="154"/>
    </location>
</feature>
<organism evidence="2 3">
    <name type="scientific">Aspergillus taichungensis</name>
    <dbReference type="NCBI Taxonomy" id="482145"/>
    <lineage>
        <taxon>Eukaryota</taxon>
        <taxon>Fungi</taxon>
        <taxon>Dikarya</taxon>
        <taxon>Ascomycota</taxon>
        <taxon>Pezizomycotina</taxon>
        <taxon>Eurotiomycetes</taxon>
        <taxon>Eurotiomycetidae</taxon>
        <taxon>Eurotiales</taxon>
        <taxon>Aspergillaceae</taxon>
        <taxon>Aspergillus</taxon>
        <taxon>Aspergillus subgen. Circumdati</taxon>
    </lineage>
</organism>
<keyword evidence="2" id="KW-0808">Transferase</keyword>
<dbReference type="GO" id="GO:0016301">
    <property type="term" value="F:kinase activity"/>
    <property type="evidence" value="ECO:0007669"/>
    <property type="project" value="UniProtKB-KW"/>
</dbReference>
<dbReference type="InterPro" id="IPR051678">
    <property type="entry name" value="AGP_Transferase"/>
</dbReference>
<gene>
    <name evidence="2" type="ORF">BDW42DRAFT_67469</name>
</gene>
<dbReference type="SUPFAM" id="SSF56112">
    <property type="entry name" value="Protein kinase-like (PK-like)"/>
    <property type="match status" value="1"/>
</dbReference>
<accession>A0A2J5I0M2</accession>
<keyword evidence="2" id="KW-0418">Kinase</keyword>
<dbReference type="InterPro" id="IPR011009">
    <property type="entry name" value="Kinase-like_dom_sf"/>
</dbReference>